<sequence length="376" mass="42887">MDEGLLTVNGFLKKKALLIGTYMHSFKNASKETPVLVTETNFESSVNNNVTAKHETLLPSKNIASLQKGSKIHTSIVSSMGFNSNMNETKENVKLKWQSSIRAIQQQLRNVSAFSKSQVSDSSTSSPLKNYFKDLSNFNSKKKAKEAMSSYLIPSVTQRHLLDTFGDSLRHVNKLYNEAFGYEARKVPSHIAHFVDKSVMSRLTERFSAAFDVTSSHKIRSSNDMQFSFSYYYYLMSEIESVEIEEIFDMFDTDKSGTWSDREIRTVLTRLYELPLDFSLVAAFEQMILNCSLTNPPPTVESIILHNERYYDSKLPLVTKSLICSCPPVVIMLREHFGHRKQNAYEILGEEEVAFKMIHNNLSQVLGQIDDLRKHP</sequence>
<evidence type="ECO:0000313" key="4">
    <source>
        <dbReference type="Proteomes" id="UP000054359"/>
    </source>
</evidence>
<accession>A0A087UFZ5</accession>
<proteinExistence type="predicted"/>
<dbReference type="Pfam" id="PF17102">
    <property type="entry name" value="Stealth_CR3"/>
    <property type="match status" value="1"/>
</dbReference>
<reference evidence="3 4" key="1">
    <citation type="submission" date="2013-11" db="EMBL/GenBank/DDBJ databases">
        <title>Genome sequencing of Stegodyphus mimosarum.</title>
        <authorList>
            <person name="Bechsgaard J."/>
        </authorList>
    </citation>
    <scope>NUCLEOTIDE SEQUENCE [LARGE SCALE GENOMIC DNA]</scope>
</reference>
<dbReference type="PROSITE" id="PS50222">
    <property type="entry name" value="EF_HAND_2"/>
    <property type="match status" value="1"/>
</dbReference>
<organism evidence="3 4">
    <name type="scientific">Stegodyphus mimosarum</name>
    <name type="common">African social velvet spider</name>
    <dbReference type="NCBI Taxonomy" id="407821"/>
    <lineage>
        <taxon>Eukaryota</taxon>
        <taxon>Metazoa</taxon>
        <taxon>Ecdysozoa</taxon>
        <taxon>Arthropoda</taxon>
        <taxon>Chelicerata</taxon>
        <taxon>Arachnida</taxon>
        <taxon>Araneae</taxon>
        <taxon>Araneomorphae</taxon>
        <taxon>Entelegynae</taxon>
        <taxon>Eresoidea</taxon>
        <taxon>Eresidae</taxon>
        <taxon>Stegodyphus</taxon>
    </lineage>
</organism>
<dbReference type="InterPro" id="IPR002048">
    <property type="entry name" value="EF_hand_dom"/>
</dbReference>
<dbReference type="InterPro" id="IPR031357">
    <property type="entry name" value="Stealth_CR3"/>
</dbReference>
<dbReference type="AlphaFoldDB" id="A0A087UFZ5"/>
<dbReference type="GO" id="GO:0046835">
    <property type="term" value="P:carbohydrate phosphorylation"/>
    <property type="evidence" value="ECO:0007669"/>
    <property type="project" value="TreeGrafter"/>
</dbReference>
<dbReference type="PANTHER" id="PTHR24045:SF0">
    <property type="entry name" value="N-ACETYLGLUCOSAMINE-1-PHOSPHOTRANSFERASE SUBUNITS ALPHA_BETA"/>
    <property type="match status" value="1"/>
</dbReference>
<dbReference type="PANTHER" id="PTHR24045">
    <property type="match status" value="1"/>
</dbReference>
<dbReference type="EMBL" id="KK119641">
    <property type="protein sequence ID" value="KFM76284.1"/>
    <property type="molecule type" value="Genomic_DNA"/>
</dbReference>
<dbReference type="GO" id="GO:0005509">
    <property type="term" value="F:calcium ion binding"/>
    <property type="evidence" value="ECO:0007669"/>
    <property type="project" value="InterPro"/>
</dbReference>
<evidence type="ECO:0000313" key="3">
    <source>
        <dbReference type="EMBL" id="KFM76284.1"/>
    </source>
</evidence>
<feature type="non-terminal residue" evidence="3">
    <location>
        <position position="376"/>
    </location>
</feature>
<keyword evidence="4" id="KW-1185">Reference proteome</keyword>
<dbReference type="SUPFAM" id="SSF47473">
    <property type="entry name" value="EF-hand"/>
    <property type="match status" value="1"/>
</dbReference>
<dbReference type="InterPro" id="IPR011992">
    <property type="entry name" value="EF-hand-dom_pair"/>
</dbReference>
<dbReference type="GO" id="GO:0016256">
    <property type="term" value="P:N-glycan processing to lysosome"/>
    <property type="evidence" value="ECO:0007669"/>
    <property type="project" value="TreeGrafter"/>
</dbReference>
<name>A0A087UFZ5_STEMI</name>
<protein>
    <submittedName>
        <fullName evidence="3">N-acetylglucosamine-1-phosphotransferase subunits alpha/beta</fullName>
    </submittedName>
</protein>
<dbReference type="GO" id="GO:0003976">
    <property type="term" value="F:UDP-N-acetylglucosamine-lysosomal-enzyme N-acetylglucosaminephosphotransferase activity"/>
    <property type="evidence" value="ECO:0007669"/>
    <property type="project" value="TreeGrafter"/>
</dbReference>
<evidence type="ECO:0000259" key="2">
    <source>
        <dbReference type="PROSITE" id="PS50222"/>
    </source>
</evidence>
<dbReference type="Gene3D" id="1.10.238.10">
    <property type="entry name" value="EF-hand"/>
    <property type="match status" value="1"/>
</dbReference>
<dbReference type="Proteomes" id="UP000054359">
    <property type="component" value="Unassembled WGS sequence"/>
</dbReference>
<dbReference type="InterPro" id="IPR047141">
    <property type="entry name" value="Stealth"/>
</dbReference>
<gene>
    <name evidence="3" type="ORF">X975_21019</name>
</gene>
<dbReference type="GO" id="GO:0005794">
    <property type="term" value="C:Golgi apparatus"/>
    <property type="evidence" value="ECO:0007669"/>
    <property type="project" value="TreeGrafter"/>
</dbReference>
<keyword evidence="1 3" id="KW-0808">Transferase</keyword>
<dbReference type="STRING" id="407821.A0A087UFZ5"/>
<dbReference type="OrthoDB" id="263283at2759"/>
<feature type="domain" description="EF-hand" evidence="2">
    <location>
        <begin position="239"/>
        <end position="274"/>
    </location>
</feature>
<evidence type="ECO:0000256" key="1">
    <source>
        <dbReference type="ARBA" id="ARBA00022679"/>
    </source>
</evidence>